<gene>
    <name evidence="9" type="ORF">OCH239_01900</name>
</gene>
<dbReference type="Pfam" id="PF08448">
    <property type="entry name" value="PAS_4"/>
    <property type="match status" value="1"/>
</dbReference>
<dbReference type="eggNOG" id="COG0840">
    <property type="taxonomic scope" value="Bacteria"/>
</dbReference>
<dbReference type="InterPro" id="IPR003660">
    <property type="entry name" value="HAMP_dom"/>
</dbReference>
<dbReference type="Pfam" id="PF00672">
    <property type="entry name" value="HAMP"/>
    <property type="match status" value="1"/>
</dbReference>
<dbReference type="AlphaFoldDB" id="X7EL05"/>
<feature type="domain" description="HAMP" evidence="8">
    <location>
        <begin position="510"/>
        <end position="558"/>
    </location>
</feature>
<keyword evidence="2" id="KW-0145">Chemotaxis</keyword>
<keyword evidence="4" id="KW-0807">Transducer</keyword>
<dbReference type="Gene3D" id="3.30.450.20">
    <property type="entry name" value="PAS domain"/>
    <property type="match status" value="2"/>
</dbReference>
<dbReference type="PROSITE" id="PS50885">
    <property type="entry name" value="HAMP"/>
    <property type="match status" value="2"/>
</dbReference>
<dbReference type="FunFam" id="1.10.287.950:FF:000001">
    <property type="entry name" value="Methyl-accepting chemotaxis sensory transducer"/>
    <property type="match status" value="1"/>
</dbReference>
<evidence type="ECO:0000259" key="6">
    <source>
        <dbReference type="PROSITE" id="PS50111"/>
    </source>
</evidence>
<keyword evidence="5" id="KW-0812">Transmembrane</keyword>
<name>X7EL05_9RHOB</name>
<keyword evidence="5" id="KW-0472">Membrane</keyword>
<dbReference type="InterPro" id="IPR004089">
    <property type="entry name" value="MCPsignal_dom"/>
</dbReference>
<organism evidence="9 10">
    <name type="scientific">Roseivivax halodurans JCM 10272</name>
    <dbReference type="NCBI Taxonomy" id="1449350"/>
    <lineage>
        <taxon>Bacteria</taxon>
        <taxon>Pseudomonadati</taxon>
        <taxon>Pseudomonadota</taxon>
        <taxon>Alphaproteobacteria</taxon>
        <taxon>Rhodobacterales</taxon>
        <taxon>Roseobacteraceae</taxon>
        <taxon>Roseivivax</taxon>
    </lineage>
</organism>
<sequence length="846" mass="89586">MSRPLSSFSFRSVFVKSAVLCVVACLVVSVALSVVYSRGILQTASTTLEHEARTITDLMGDTMTPAVRFRDEAKVSGTLAEFLKLSEGLAAGGLALGADGIEIGSASTGAGLAPDLLGLAREALKTGERQVSADGLRVAVPLRIEAGTAPVGVFATQWTTEEASAATSKLLRYAALVTAILILVIVAATTFLYNRMIVGPIHTAKRAIEGLKQHDYTSEIPLTGRGDELGAIARALDGLRADLASGEAAQRSAAFQSVAFRNCSAALMLVDPDFTIREVNEPLKALFRKAQDSLRQEGRANVDPENMVGTSIDAYHPKSSPIRTRLQSMGKDPVETHIRLGIATVDLRIDHARDAAGNTIGYVLEWRDVSDIWFKNAMVDAIDASQLLCQFTVEGRVRRANERFCSAMKCSEDALVGRDLRDMAHISGKQGAGLSDAIAKVRAGTPFYGEFTFPLPGGGTAIVDGSLTCVLDRDGQPNRLVLLGKDVTRTHLDLEAARKREEADKSEREKVVDALRVGLRQLSAGDLTSRIDSGFAPDFEDLRLDFNGTVENLERAMTEILDSAANIRNETGDISTTADALSRRTESTAATLEQTAAALDMLTTSVRNTAEGATQADKAVGAARVNAEESSGVVLETVAAMDQIAASSEEITSIIKVIDDIAFQTNLLALNAGVEAARAGEAGRGFAVVASEVRALAQRSSDAAREIKELIAESGGQVQKGVDLVGRTGKALQAIANSVTEIAGLVSDIAGSAQQQSMSLGEINSSVTQLDQTTQQVAARLEETTAASEALRNDAVSLVDTLARFKMRQSGHQIDAAPAKAPAAQAPRRAVTAASAPQPVEKWADF</sequence>
<dbReference type="PROSITE" id="PS50111">
    <property type="entry name" value="CHEMOTAXIS_TRANSDUC_2"/>
    <property type="match status" value="1"/>
</dbReference>
<evidence type="ECO:0000256" key="4">
    <source>
        <dbReference type="PROSITE-ProRule" id="PRU00284"/>
    </source>
</evidence>
<dbReference type="GO" id="GO:0007165">
    <property type="term" value="P:signal transduction"/>
    <property type="evidence" value="ECO:0007669"/>
    <property type="project" value="UniProtKB-KW"/>
</dbReference>
<dbReference type="PANTHER" id="PTHR43531">
    <property type="entry name" value="PROTEIN ICFG"/>
    <property type="match status" value="1"/>
</dbReference>
<feature type="transmembrane region" description="Helical" evidence="5">
    <location>
        <begin position="170"/>
        <end position="193"/>
    </location>
</feature>
<dbReference type="SUPFAM" id="SSF58104">
    <property type="entry name" value="Methyl-accepting chemotaxis protein (MCP) signaling domain"/>
    <property type="match status" value="1"/>
</dbReference>
<dbReference type="RefSeq" id="WP_051489145.1">
    <property type="nucleotide sequence ID" value="NZ_JALZ01000001.1"/>
</dbReference>
<feature type="domain" description="T-SNARE coiled-coil homology" evidence="7">
    <location>
        <begin position="722"/>
        <end position="784"/>
    </location>
</feature>
<evidence type="ECO:0000313" key="9">
    <source>
        <dbReference type="EMBL" id="ETX16602.1"/>
    </source>
</evidence>
<dbReference type="GO" id="GO:0016020">
    <property type="term" value="C:membrane"/>
    <property type="evidence" value="ECO:0007669"/>
    <property type="project" value="UniProtKB-SubCell"/>
</dbReference>
<evidence type="ECO:0000256" key="5">
    <source>
        <dbReference type="SAM" id="Phobius"/>
    </source>
</evidence>
<evidence type="ECO:0000313" key="10">
    <source>
        <dbReference type="Proteomes" id="UP000022447"/>
    </source>
</evidence>
<dbReference type="InterPro" id="IPR000014">
    <property type="entry name" value="PAS"/>
</dbReference>
<dbReference type="SUPFAM" id="SSF55785">
    <property type="entry name" value="PYP-like sensor domain (PAS domain)"/>
    <property type="match status" value="1"/>
</dbReference>
<dbReference type="InterPro" id="IPR000727">
    <property type="entry name" value="T_SNARE_dom"/>
</dbReference>
<dbReference type="InterPro" id="IPR035965">
    <property type="entry name" value="PAS-like_dom_sf"/>
</dbReference>
<protein>
    <submittedName>
        <fullName evidence="9">Chemotaxis protein</fullName>
    </submittedName>
</protein>
<accession>X7EL05</accession>
<dbReference type="STRING" id="1449350.OCH239_01900"/>
<evidence type="ECO:0000259" key="8">
    <source>
        <dbReference type="PROSITE" id="PS50885"/>
    </source>
</evidence>
<evidence type="ECO:0000259" key="7">
    <source>
        <dbReference type="PROSITE" id="PS50192"/>
    </source>
</evidence>
<dbReference type="Gene3D" id="1.10.287.950">
    <property type="entry name" value="Methyl-accepting chemotaxis protein"/>
    <property type="match status" value="1"/>
</dbReference>
<dbReference type="SMART" id="SM00304">
    <property type="entry name" value="HAMP"/>
    <property type="match status" value="2"/>
</dbReference>
<dbReference type="PROSITE" id="PS50192">
    <property type="entry name" value="T_SNARE"/>
    <property type="match status" value="1"/>
</dbReference>
<dbReference type="InterPro" id="IPR013656">
    <property type="entry name" value="PAS_4"/>
</dbReference>
<dbReference type="Gene3D" id="6.10.340.10">
    <property type="match status" value="1"/>
</dbReference>
<dbReference type="SUPFAM" id="SSF158472">
    <property type="entry name" value="HAMP domain-like"/>
    <property type="match status" value="1"/>
</dbReference>
<feature type="domain" description="HAMP" evidence="8">
    <location>
        <begin position="195"/>
        <end position="248"/>
    </location>
</feature>
<evidence type="ECO:0000256" key="2">
    <source>
        <dbReference type="ARBA" id="ARBA00022500"/>
    </source>
</evidence>
<dbReference type="Proteomes" id="UP000022447">
    <property type="component" value="Unassembled WGS sequence"/>
</dbReference>
<dbReference type="GO" id="GO:0006935">
    <property type="term" value="P:chemotaxis"/>
    <property type="evidence" value="ECO:0007669"/>
    <property type="project" value="UniProtKB-KW"/>
</dbReference>
<dbReference type="SMART" id="SM00283">
    <property type="entry name" value="MA"/>
    <property type="match status" value="1"/>
</dbReference>
<keyword evidence="5" id="KW-1133">Transmembrane helix</keyword>
<dbReference type="CDD" id="cd00130">
    <property type="entry name" value="PAS"/>
    <property type="match status" value="1"/>
</dbReference>
<dbReference type="EMBL" id="JALZ01000001">
    <property type="protein sequence ID" value="ETX16602.1"/>
    <property type="molecule type" value="Genomic_DNA"/>
</dbReference>
<comment type="caution">
    <text evidence="9">The sequence shown here is derived from an EMBL/GenBank/DDBJ whole genome shotgun (WGS) entry which is preliminary data.</text>
</comment>
<comment type="similarity">
    <text evidence="3">Belongs to the methyl-accepting chemotaxis (MCP) protein family.</text>
</comment>
<dbReference type="CDD" id="cd11386">
    <property type="entry name" value="MCP_signal"/>
    <property type="match status" value="1"/>
</dbReference>
<keyword evidence="10" id="KW-1185">Reference proteome</keyword>
<proteinExistence type="inferred from homology"/>
<dbReference type="PATRIC" id="fig|1449350.3.peg.384"/>
<reference evidence="9 10" key="1">
    <citation type="submission" date="2014-01" db="EMBL/GenBank/DDBJ databases">
        <title>Roseivivax halodurans JCM 10272 Genome Sequencing.</title>
        <authorList>
            <person name="Lai Q."/>
            <person name="Li G."/>
            <person name="Shao Z."/>
        </authorList>
    </citation>
    <scope>NUCLEOTIDE SEQUENCE [LARGE SCALE GENOMIC DNA]</scope>
    <source>
        <strain evidence="9 10">JCM 10272</strain>
    </source>
</reference>
<dbReference type="Pfam" id="PF00015">
    <property type="entry name" value="MCPsignal"/>
    <property type="match status" value="1"/>
</dbReference>
<dbReference type="PANTHER" id="PTHR43531:SF11">
    <property type="entry name" value="METHYL-ACCEPTING CHEMOTAXIS PROTEIN 3"/>
    <property type="match status" value="1"/>
</dbReference>
<dbReference type="InterPro" id="IPR051310">
    <property type="entry name" value="MCP_chemotaxis"/>
</dbReference>
<evidence type="ECO:0000256" key="1">
    <source>
        <dbReference type="ARBA" id="ARBA00004370"/>
    </source>
</evidence>
<comment type="subcellular location">
    <subcellularLocation>
        <location evidence="1">Membrane</location>
    </subcellularLocation>
</comment>
<evidence type="ECO:0000256" key="3">
    <source>
        <dbReference type="ARBA" id="ARBA00029447"/>
    </source>
</evidence>
<dbReference type="OrthoDB" id="9765776at2"/>
<feature type="domain" description="Methyl-accepting transducer" evidence="6">
    <location>
        <begin position="563"/>
        <end position="792"/>
    </location>
</feature>